<keyword evidence="1" id="KW-1133">Transmembrane helix</keyword>
<dbReference type="Proteomes" id="UP000654370">
    <property type="component" value="Unassembled WGS sequence"/>
</dbReference>
<gene>
    <name evidence="2" type="ORF">INT43_001442</name>
</gene>
<accession>A0A8H7U6U6</accession>
<feature type="transmembrane region" description="Helical" evidence="1">
    <location>
        <begin position="153"/>
        <end position="178"/>
    </location>
</feature>
<evidence type="ECO:0000313" key="2">
    <source>
        <dbReference type="EMBL" id="KAG2171966.1"/>
    </source>
</evidence>
<evidence type="ECO:0000256" key="1">
    <source>
        <dbReference type="SAM" id="Phobius"/>
    </source>
</evidence>
<sequence>MVILAGAYSQLLHGIWKPTNALAIKFGRLDIHDDIARRASFVWQYYWWWRVGVFVLCAILFFGTIIALRVKKDWLTNVASQQKIQTTCQEATQTQNLMSSHQEKESSQPPCSAIHRKVALRCVLYVLVLLITRVFGVVLITETLDLNDEGDQYLITTFALGGIQGLIYFSDPAVVATAKDLKSYWKKRRSDRHDDQEIHDVDAFISQDRCIPSEISQN</sequence>
<feature type="transmembrane region" description="Helical" evidence="1">
    <location>
        <begin position="47"/>
        <end position="68"/>
    </location>
</feature>
<keyword evidence="1" id="KW-0812">Transmembrane</keyword>
<organism evidence="2 3">
    <name type="scientific">Mortierella isabellina</name>
    <name type="common">Filamentous fungus</name>
    <name type="synonym">Umbelopsis isabellina</name>
    <dbReference type="NCBI Taxonomy" id="91625"/>
    <lineage>
        <taxon>Eukaryota</taxon>
        <taxon>Fungi</taxon>
        <taxon>Fungi incertae sedis</taxon>
        <taxon>Mucoromycota</taxon>
        <taxon>Mucoromycotina</taxon>
        <taxon>Umbelopsidomycetes</taxon>
        <taxon>Umbelopsidales</taxon>
        <taxon>Umbelopsidaceae</taxon>
        <taxon>Umbelopsis</taxon>
    </lineage>
</organism>
<keyword evidence="3" id="KW-1185">Reference proteome</keyword>
<reference evidence="2" key="1">
    <citation type="submission" date="2020-12" db="EMBL/GenBank/DDBJ databases">
        <title>Metabolic potential, ecology and presence of endohyphal bacteria is reflected in genomic diversity of Mucoromycotina.</title>
        <authorList>
            <person name="Muszewska A."/>
            <person name="Okrasinska A."/>
            <person name="Steczkiewicz K."/>
            <person name="Drgas O."/>
            <person name="Orlowska M."/>
            <person name="Perlinska-Lenart U."/>
            <person name="Aleksandrzak-Piekarczyk T."/>
            <person name="Szatraj K."/>
            <person name="Zielenkiewicz U."/>
            <person name="Pilsyk S."/>
            <person name="Malc E."/>
            <person name="Mieczkowski P."/>
            <person name="Kruszewska J.S."/>
            <person name="Biernat P."/>
            <person name="Pawlowska J."/>
        </authorList>
    </citation>
    <scope>NUCLEOTIDE SEQUENCE</scope>
    <source>
        <strain evidence="2">WA0000067209</strain>
    </source>
</reference>
<feature type="transmembrane region" description="Helical" evidence="1">
    <location>
        <begin position="122"/>
        <end position="141"/>
    </location>
</feature>
<name>A0A8H7U6U6_MORIS</name>
<protein>
    <submittedName>
        <fullName evidence="2">Uncharacterized protein</fullName>
    </submittedName>
</protein>
<evidence type="ECO:0000313" key="3">
    <source>
        <dbReference type="Proteomes" id="UP000654370"/>
    </source>
</evidence>
<dbReference type="AlphaFoldDB" id="A0A8H7U6U6"/>
<keyword evidence="1" id="KW-0472">Membrane</keyword>
<dbReference type="EMBL" id="JAEPQZ010000018">
    <property type="protein sequence ID" value="KAG2171966.1"/>
    <property type="molecule type" value="Genomic_DNA"/>
</dbReference>
<dbReference type="OrthoDB" id="10420482at2759"/>
<proteinExistence type="predicted"/>
<comment type="caution">
    <text evidence="2">The sequence shown here is derived from an EMBL/GenBank/DDBJ whole genome shotgun (WGS) entry which is preliminary data.</text>
</comment>